<comment type="subcellular location">
    <subcellularLocation>
        <location evidence="1">Cell envelope</location>
    </subcellularLocation>
    <subcellularLocation>
        <location evidence="2">Cell outer membrane</location>
    </subcellularLocation>
    <subcellularLocation>
        <location evidence="3">Secreted</location>
    </subcellularLocation>
</comment>
<name>A0AAD1XU31_EUPCR</name>
<feature type="transmembrane region" description="Helical" evidence="9">
    <location>
        <begin position="1589"/>
        <end position="1609"/>
    </location>
</feature>
<feature type="transmembrane region" description="Helical" evidence="9">
    <location>
        <begin position="1374"/>
        <end position="1398"/>
    </location>
</feature>
<keyword evidence="9" id="KW-0812">Transmembrane</keyword>
<evidence type="ECO:0000256" key="5">
    <source>
        <dbReference type="ARBA" id="ARBA00022729"/>
    </source>
</evidence>
<feature type="transmembrane region" description="Helical" evidence="9">
    <location>
        <begin position="1307"/>
        <end position="1325"/>
    </location>
</feature>
<keyword evidence="7" id="KW-0998">Cell outer membrane</keyword>
<dbReference type="InterPro" id="IPR003368">
    <property type="entry name" value="POMP_repeat"/>
</dbReference>
<feature type="transmembrane region" description="Helical" evidence="9">
    <location>
        <begin position="1410"/>
        <end position="1426"/>
    </location>
</feature>
<evidence type="ECO:0000256" key="9">
    <source>
        <dbReference type="SAM" id="Phobius"/>
    </source>
</evidence>
<keyword evidence="9" id="KW-1133">Transmembrane helix</keyword>
<dbReference type="PANTHER" id="PTHR11319">
    <property type="entry name" value="G PROTEIN-COUPLED RECEPTOR-RELATED"/>
    <property type="match status" value="1"/>
</dbReference>
<feature type="transmembrane region" description="Helical" evidence="9">
    <location>
        <begin position="1276"/>
        <end position="1295"/>
    </location>
</feature>
<dbReference type="EMBL" id="CAMPGE010020912">
    <property type="protein sequence ID" value="CAI2379095.1"/>
    <property type="molecule type" value="Genomic_DNA"/>
</dbReference>
<dbReference type="InterPro" id="IPR011050">
    <property type="entry name" value="Pectin_lyase_fold/virulence"/>
</dbReference>
<dbReference type="Proteomes" id="UP001295684">
    <property type="component" value="Unassembled WGS sequence"/>
</dbReference>
<feature type="compositionally biased region" description="Low complexity" evidence="8">
    <location>
        <begin position="1724"/>
        <end position="1736"/>
    </location>
</feature>
<dbReference type="SUPFAM" id="SSF51126">
    <property type="entry name" value="Pectin lyase-like"/>
    <property type="match status" value="2"/>
</dbReference>
<dbReference type="NCBIfam" id="TIGR01376">
    <property type="entry name" value="POMP_repeat"/>
    <property type="match status" value="1"/>
</dbReference>
<evidence type="ECO:0000256" key="2">
    <source>
        <dbReference type="ARBA" id="ARBA00004442"/>
    </source>
</evidence>
<feature type="region of interest" description="Disordered" evidence="8">
    <location>
        <begin position="1669"/>
        <end position="1744"/>
    </location>
</feature>
<keyword evidence="11" id="KW-1185">Reference proteome</keyword>
<keyword evidence="6 9" id="KW-0472">Membrane</keyword>
<evidence type="ECO:0000313" key="11">
    <source>
        <dbReference type="Proteomes" id="UP001295684"/>
    </source>
</evidence>
<keyword evidence="5" id="KW-0732">Signal</keyword>
<evidence type="ECO:0000256" key="6">
    <source>
        <dbReference type="ARBA" id="ARBA00023136"/>
    </source>
</evidence>
<dbReference type="PANTHER" id="PTHR11319:SF35">
    <property type="entry name" value="OUTER MEMBRANE PROTEIN PMPC-RELATED"/>
    <property type="match status" value="1"/>
</dbReference>
<reference evidence="10" key="1">
    <citation type="submission" date="2023-07" db="EMBL/GenBank/DDBJ databases">
        <authorList>
            <consortium name="AG Swart"/>
            <person name="Singh M."/>
            <person name="Singh A."/>
            <person name="Seah K."/>
            <person name="Emmerich C."/>
        </authorList>
    </citation>
    <scope>NUCLEOTIDE SEQUENCE</scope>
    <source>
        <strain evidence="10">DP1</strain>
    </source>
</reference>
<feature type="transmembrane region" description="Helical" evidence="9">
    <location>
        <begin position="1463"/>
        <end position="1485"/>
    </location>
</feature>
<evidence type="ECO:0000256" key="3">
    <source>
        <dbReference type="ARBA" id="ARBA00004613"/>
    </source>
</evidence>
<organism evidence="10 11">
    <name type="scientific">Euplotes crassus</name>
    <dbReference type="NCBI Taxonomy" id="5936"/>
    <lineage>
        <taxon>Eukaryota</taxon>
        <taxon>Sar</taxon>
        <taxon>Alveolata</taxon>
        <taxon>Ciliophora</taxon>
        <taxon>Intramacronucleata</taxon>
        <taxon>Spirotrichea</taxon>
        <taxon>Hypotrichia</taxon>
        <taxon>Euplotida</taxon>
        <taxon>Euplotidae</taxon>
        <taxon>Moneuplotes</taxon>
    </lineage>
</organism>
<feature type="transmembrane region" description="Helical" evidence="9">
    <location>
        <begin position="1523"/>
        <end position="1546"/>
    </location>
</feature>
<sequence length="1777" mass="198690">MKSDFTEYESTVLSSSAASIVVLRTSLTIEGVDFYREAEYISEDKIFISPVYLQEKTLNITNVNFNVTGRIIRTYDPLNVHLQNISFDSYRISVFYSDIQTLCNYPEAYLFPEFNVTGITHVLSQPKVILKSPKIFILSGPGNITISSLDLTDYFITKGEDILGIGLVVSSGCLPQDGNIQFFNVNGMKSDLTNYNDGSQFIFHAFSGMLPHSRRYKTSFVDTELKNFRFAYEYAFFNSYSTQVDTFEIRNFYAHNGTFSHQLGMFVFNAEVSLVNCTLSNITEVDAFLQFTYNQKVSIDGLTLINYSTKAIRYWSDIEVSSSSYSQVIISGLLLINCSFKSKAFIDMKSNPSSFQFLNSRYEDTQIDGDISIVSFNSISAFSIANHSFDGISVSQQGNSENALFRVSELKLVNSLVTVKDISMSDSDLSLFSIDSVSADGTDREIVIENLSIKNSYIESPRVIVATTGFKSTDEVRLIFNNVNVDGIRFKNVGSIFQFSHRLNNPIVVQNSIFQDLSSANIMIEGSGDSSSDLDTAVILQNCTFTNIVNPKGSLIEITGRGSLQILSSNFTQITSTGVNSGVILVSESSEAFINDCSFSNNSALASSVFKIISEGAIICTQCEVSYNFALQSGVFEVDSSGRISFVDAEIHHNYGIQNSIGHILETMYSSEFSNCSIHHNTNVDNEVVTNAVKGNCEELCMISQTLIGLLGKNPSMVTNIVPSIYSLDVVTGLIEIRHQTRIFEQPLFLNAYLSGAKFSNCSITSVTLTRPYLFATSSNITLDNMEIHSALKNEIGIIVETLDSIVSMSNISYSESDCTLLLALSTEVYLYNLSLTNIQQANDLIRLARSPKGEINNINIVDSSSKTDRVIMIELSTHLIIRSVNASKYQKTFLRIQGSHIGLIENLHVVQHYRGLELVNTQVALIANSTFIGSGSYNLLNAGAVYILQSNVTFSNTSFIGNKAMTGGAIASLCTSASHCFVNVKNCTFTNNIAIEKGGAIYYNYRPPYFDEYTILANNSAKYGENIASYPVMVAQAEQHNSSKIKIEGVSSGIIIEQPLVLNLVDGNGQVMLLDSSSQMSIQARSSNSSIKGINVVKVQNGSSKFDSLIAVAQPGRSNVKYSILSKSINEAKVNAAFGGSIVQPDIVVDFTFCKPGEQTIGSQCSECPAGTYSFIWNSTQCHACEDNAACLGKQKMEIAKGYWRNSLNSTKIVECIQQKACNGGYHPENIHPVQCAEGYTGKLCSKCSVTKDKKYHKISDFECQVCPSPVLNSLRVFALILLVFVFFMILIITNIRKTSESQLSILMRIMTSYLQIITTSMSMTTKYPSSLADIFVPINRIGDSSQAFVSFDCFITGYEIEEPFGSNAVLKLFLMLLLPLTIFLVVTFIWIVILILNRRWVTDLKRNLVISFISILFILHPKLTESSINAFRCISFEEESYAARIDTDLVCYSFDHLKWCILISLPILIIWVIGFPTFALVMLYKAKKAKNERILGYFLILYQGLKDNIFYWEFINTLRKFLVVVCFLLPTNYKIALSMIIMIISERVETYLQPYKLPENNTIEILAIVAGIVTLNAGYVYEQNEEISNLNLVVLVVVVSINAKFILEWIYRCIESFQARYKPVRKLYLCFARVLCKKPNTEIKEQRAHAPQNKSLYEAHQVKILSEQKSPKKATSRHKRRIKVIKGYRSKRKTRRSPRKLNQKQHEYPAMASSNAPDRRLNSISSRSNKSSFNLVTPGLTDTNANRQRLDVVEELESRNIEEDYHIFKIKRLNF</sequence>
<accession>A0AAD1XU31</accession>
<comment type="caution">
    <text evidence="10">The sequence shown here is derived from an EMBL/GenBank/DDBJ whole genome shotgun (WGS) entry which is preliminary data.</text>
</comment>
<keyword evidence="4" id="KW-0964">Secreted</keyword>
<feature type="transmembrane region" description="Helical" evidence="9">
    <location>
        <begin position="1567"/>
        <end position="1583"/>
    </location>
</feature>
<evidence type="ECO:0000256" key="1">
    <source>
        <dbReference type="ARBA" id="ARBA00004196"/>
    </source>
</evidence>
<gene>
    <name evidence="10" type="ORF">ECRASSUSDP1_LOCUS20503</name>
</gene>
<protein>
    <submittedName>
        <fullName evidence="10">Uncharacterized protein</fullName>
    </submittedName>
</protein>
<dbReference type="GO" id="GO:0005576">
    <property type="term" value="C:extracellular region"/>
    <property type="evidence" value="ECO:0007669"/>
    <property type="project" value="UniProtKB-SubCell"/>
</dbReference>
<evidence type="ECO:0000256" key="7">
    <source>
        <dbReference type="ARBA" id="ARBA00023237"/>
    </source>
</evidence>
<evidence type="ECO:0000313" key="10">
    <source>
        <dbReference type="EMBL" id="CAI2379095.1"/>
    </source>
</evidence>
<evidence type="ECO:0000256" key="4">
    <source>
        <dbReference type="ARBA" id="ARBA00022525"/>
    </source>
</evidence>
<evidence type="ECO:0000256" key="8">
    <source>
        <dbReference type="SAM" id="MobiDB-lite"/>
    </source>
</evidence>
<feature type="compositionally biased region" description="Basic residues" evidence="8">
    <location>
        <begin position="1673"/>
        <end position="1705"/>
    </location>
</feature>
<proteinExistence type="predicted"/>